<organism evidence="10 11">
    <name type="scientific">Arcticibacter svalbardensis MN12-7</name>
    <dbReference type="NCBI Taxonomy" id="1150600"/>
    <lineage>
        <taxon>Bacteria</taxon>
        <taxon>Pseudomonadati</taxon>
        <taxon>Bacteroidota</taxon>
        <taxon>Sphingobacteriia</taxon>
        <taxon>Sphingobacteriales</taxon>
        <taxon>Sphingobacteriaceae</taxon>
        <taxon>Arcticibacter</taxon>
    </lineage>
</organism>
<dbReference type="InterPro" id="IPR007168">
    <property type="entry name" value="Phageshock_PspC_N"/>
</dbReference>
<dbReference type="PANTHER" id="PTHR33885:SF3">
    <property type="entry name" value="PHAGE SHOCK PROTEIN C"/>
    <property type="match status" value="1"/>
</dbReference>
<evidence type="ECO:0000256" key="3">
    <source>
        <dbReference type="ARBA" id="ARBA00022692"/>
    </source>
</evidence>
<dbReference type="EMBL" id="AQPN01000038">
    <property type="protein sequence ID" value="EOR95892.1"/>
    <property type="molecule type" value="Genomic_DNA"/>
</dbReference>
<keyword evidence="2" id="KW-1003">Cell membrane</keyword>
<dbReference type="InterPro" id="IPR054319">
    <property type="entry name" value="PspC-rel_ToastRack"/>
</dbReference>
<evidence type="ECO:0000256" key="2">
    <source>
        <dbReference type="ARBA" id="ARBA00022475"/>
    </source>
</evidence>
<evidence type="ECO:0000259" key="8">
    <source>
        <dbReference type="Pfam" id="PF22571"/>
    </source>
</evidence>
<feature type="transmembrane region" description="Helical" evidence="6">
    <location>
        <begin position="316"/>
        <end position="334"/>
    </location>
</feature>
<reference evidence="10 11" key="1">
    <citation type="journal article" date="2013" name="Genome Announc.">
        <title>Draft Genome Sequence of Arcticibacter svalbardensis Strain MN12-7T, a Member of the Family Sphingobacteriaceae Isolated from an Arctic Soil Sample.</title>
        <authorList>
            <person name="Shivaji S."/>
            <person name="Ara S."/>
            <person name="Prasad S."/>
            <person name="Manasa B.P."/>
            <person name="Begum Z."/>
            <person name="Singh A."/>
            <person name="Kumar Pinnaka A."/>
        </authorList>
    </citation>
    <scope>NUCLEOTIDE SEQUENCE [LARGE SCALE GENOMIC DNA]</scope>
    <source>
        <strain evidence="10 11">MN12-7</strain>
    </source>
</reference>
<protein>
    <submittedName>
        <fullName evidence="10">PspC domain family</fullName>
    </submittedName>
</protein>
<evidence type="ECO:0000313" key="10">
    <source>
        <dbReference type="EMBL" id="EOR95892.1"/>
    </source>
</evidence>
<keyword evidence="4 6" id="KW-1133">Transmembrane helix</keyword>
<accession>R9GVL7</accession>
<dbReference type="Pfam" id="PF04024">
    <property type="entry name" value="PspC"/>
    <property type="match status" value="1"/>
</dbReference>
<dbReference type="PANTHER" id="PTHR33885">
    <property type="entry name" value="PHAGE SHOCK PROTEIN C"/>
    <property type="match status" value="1"/>
</dbReference>
<keyword evidence="5 6" id="KW-0472">Membrane</keyword>
<dbReference type="RefSeq" id="WP_016194150.1">
    <property type="nucleotide sequence ID" value="NZ_AQPN01000038.1"/>
</dbReference>
<proteinExistence type="predicted"/>
<comment type="caution">
    <text evidence="10">The sequence shown here is derived from an EMBL/GenBank/DDBJ whole genome shotgun (WGS) entry which is preliminary data.</text>
</comment>
<name>R9GVL7_9SPHI</name>
<feature type="transmembrane region" description="Helical" evidence="6">
    <location>
        <begin position="280"/>
        <end position="304"/>
    </location>
</feature>
<feature type="transmembrane region" description="Helical" evidence="6">
    <location>
        <begin position="233"/>
        <end position="260"/>
    </location>
</feature>
<dbReference type="InterPro" id="IPR054321">
    <property type="entry name" value="PspC-rel_TM"/>
</dbReference>
<sequence>MNKTIIININGIVFHIEEDAYEVLRSYMTEVKRHFAFSSDNDEIVMDIENRLAEMFTERLAEQNKQVIVLQDVTDITARMGNTNDFDIDSDETEFSAIPKASRTLYRDMDDRMVGGVCSGLGHYFNIEAKYVRLITVLATIFWGTGLIVYLILWIVIPWAKTRTEKMAMKGEAINLQGFKRNFDEEVDALRQNISDAGTRMKPGFNAAEDFLRDAGEHTGSFITKFLSIIFKLIGAFVIFVCCSLLFASLLGLLFVMGFINGNEMDGFPFNVINPEYQSPIYFSAALLIVIPLIALILFALKVLFNRKITGRTTSFALLIIWLTGLGMAVYYGAKVGAEFKTEANFEQQSLIKSYPVFYLKLNEARFLSKGDSVDYNITFNGRRGRVKMGADLGEIDFYVQKSDDSLTVLVKDFSARGRDFQSALTNAQQSTYTFVQADSIITLDKYLSFPPKQAFRDQDVNVTLRVPVGTHLIIDGDLNNIFHDVNLRDCLPEDSDWNTPSEWIMTETGLKCADEALFKKNTEPK</sequence>
<evidence type="ECO:0000256" key="5">
    <source>
        <dbReference type="ARBA" id="ARBA00023136"/>
    </source>
</evidence>
<feature type="transmembrane region" description="Helical" evidence="6">
    <location>
        <begin position="134"/>
        <end position="160"/>
    </location>
</feature>
<feature type="domain" description="Phage shock protein PspC N-terminal" evidence="7">
    <location>
        <begin position="103"/>
        <end position="158"/>
    </location>
</feature>
<keyword evidence="3 6" id="KW-0812">Transmembrane</keyword>
<evidence type="ECO:0000259" key="7">
    <source>
        <dbReference type="Pfam" id="PF04024"/>
    </source>
</evidence>
<keyword evidence="11" id="KW-1185">Reference proteome</keyword>
<dbReference type="Proteomes" id="UP000014174">
    <property type="component" value="Unassembled WGS sequence"/>
</dbReference>
<dbReference type="GO" id="GO:0005886">
    <property type="term" value="C:plasma membrane"/>
    <property type="evidence" value="ECO:0007669"/>
    <property type="project" value="UniProtKB-SubCell"/>
</dbReference>
<evidence type="ECO:0000256" key="1">
    <source>
        <dbReference type="ARBA" id="ARBA00004162"/>
    </source>
</evidence>
<dbReference type="PATRIC" id="fig|1150600.3.peg.888"/>
<feature type="domain" description="PspC-related transmembrane region" evidence="8">
    <location>
        <begin position="206"/>
        <end position="340"/>
    </location>
</feature>
<dbReference type="AlphaFoldDB" id="R9GVL7"/>
<dbReference type="InterPro" id="IPR052027">
    <property type="entry name" value="PspC"/>
</dbReference>
<gene>
    <name evidence="10" type="ORF">ADIARSV_0905</name>
</gene>
<dbReference type="STRING" id="1150600.ADIARSV_0905"/>
<evidence type="ECO:0000259" key="9">
    <source>
        <dbReference type="Pfam" id="PF22744"/>
    </source>
</evidence>
<evidence type="ECO:0000313" key="11">
    <source>
        <dbReference type="Proteomes" id="UP000014174"/>
    </source>
</evidence>
<dbReference type="eggNOG" id="COG1983">
    <property type="taxonomic scope" value="Bacteria"/>
</dbReference>
<dbReference type="OrthoDB" id="5772680at2"/>
<evidence type="ECO:0000256" key="4">
    <source>
        <dbReference type="ARBA" id="ARBA00022989"/>
    </source>
</evidence>
<feature type="domain" description="PspC-related ToastRack" evidence="9">
    <location>
        <begin position="395"/>
        <end position="515"/>
    </location>
</feature>
<evidence type="ECO:0000256" key="6">
    <source>
        <dbReference type="SAM" id="Phobius"/>
    </source>
</evidence>
<comment type="subcellular location">
    <subcellularLocation>
        <location evidence="1">Cell membrane</location>
        <topology evidence="1">Single-pass membrane protein</topology>
    </subcellularLocation>
</comment>
<dbReference type="Pfam" id="PF22744">
    <property type="entry name" value="Toast-rack_PspC-Cterm"/>
    <property type="match status" value="1"/>
</dbReference>
<dbReference type="Pfam" id="PF22571">
    <property type="entry name" value="LiaI-LiaF-TM_PspC"/>
    <property type="match status" value="1"/>
</dbReference>